<dbReference type="SUPFAM" id="SSF54236">
    <property type="entry name" value="Ubiquitin-like"/>
    <property type="match status" value="1"/>
</dbReference>
<accession>A0A9Q1ARK1</accession>
<evidence type="ECO:0000259" key="2">
    <source>
        <dbReference type="PROSITE" id="PS50033"/>
    </source>
</evidence>
<gene>
    <name evidence="3" type="ORF">JRQ81_009913</name>
</gene>
<evidence type="ECO:0000256" key="1">
    <source>
        <dbReference type="SAM" id="MobiDB-lite"/>
    </source>
</evidence>
<feature type="domain" description="UBX" evidence="2">
    <location>
        <begin position="215"/>
        <end position="292"/>
    </location>
</feature>
<dbReference type="Pfam" id="PF00789">
    <property type="entry name" value="UBX"/>
    <property type="match status" value="1"/>
</dbReference>
<feature type="compositionally biased region" description="Pro residues" evidence="1">
    <location>
        <begin position="176"/>
        <end position="185"/>
    </location>
</feature>
<feature type="compositionally biased region" description="Basic residues" evidence="1">
    <location>
        <begin position="31"/>
        <end position="40"/>
    </location>
</feature>
<dbReference type="Proteomes" id="UP001142489">
    <property type="component" value="Unassembled WGS sequence"/>
</dbReference>
<feature type="compositionally biased region" description="Basic and acidic residues" evidence="1">
    <location>
        <begin position="144"/>
        <end position="154"/>
    </location>
</feature>
<keyword evidence="4" id="KW-1185">Reference proteome</keyword>
<dbReference type="InterPro" id="IPR001012">
    <property type="entry name" value="UBX_dom"/>
</dbReference>
<dbReference type="SMART" id="SM00166">
    <property type="entry name" value="UBX"/>
    <property type="match status" value="1"/>
</dbReference>
<dbReference type="PROSITE" id="PS50033">
    <property type="entry name" value="UBX"/>
    <property type="match status" value="1"/>
</dbReference>
<evidence type="ECO:0000313" key="4">
    <source>
        <dbReference type="Proteomes" id="UP001142489"/>
    </source>
</evidence>
<feature type="compositionally biased region" description="Low complexity" evidence="1">
    <location>
        <begin position="71"/>
        <end position="84"/>
    </location>
</feature>
<dbReference type="OrthoDB" id="436606at2759"/>
<dbReference type="AlphaFoldDB" id="A0A9Q1ARK1"/>
<organism evidence="3 4">
    <name type="scientific">Phrynocephalus forsythii</name>
    <dbReference type="NCBI Taxonomy" id="171643"/>
    <lineage>
        <taxon>Eukaryota</taxon>
        <taxon>Metazoa</taxon>
        <taxon>Chordata</taxon>
        <taxon>Craniata</taxon>
        <taxon>Vertebrata</taxon>
        <taxon>Euteleostomi</taxon>
        <taxon>Lepidosauria</taxon>
        <taxon>Squamata</taxon>
        <taxon>Bifurcata</taxon>
        <taxon>Unidentata</taxon>
        <taxon>Episquamata</taxon>
        <taxon>Toxicofera</taxon>
        <taxon>Iguania</taxon>
        <taxon>Acrodonta</taxon>
        <taxon>Agamidae</taxon>
        <taxon>Agaminae</taxon>
        <taxon>Phrynocephalus</taxon>
    </lineage>
</organism>
<name>A0A9Q1ARK1_9SAUR</name>
<sequence>MAAASHLNVLHPERKASFGIAQPPSLAMHATRPKSAKGRTRPSVNYSHGVVEAYSSYPVPSSPQPLPPPCEEAVSSRRASSSQQLYPPGQAFAPEIPDLLQQVPLRTSSSLNKYRVLPSISRKELRKSAAEAMPEGASSPVVEEEARSPKDLPVRGKGPSRLLAKHKGGAGEHPRAPPPPPPPLETKPSSRTPEGALLLLLLLPLPPGWEEEPREGEPRLLLAIRSPSGQRFERHFRPTDSLAAVLAAAEQQNSTAYRRCSIKTVEVPRRTFSDLSKSLRECAIPHKSVLCILQEDQEGEP</sequence>
<protein>
    <recommendedName>
        <fullName evidence="2">UBX domain-containing protein</fullName>
    </recommendedName>
</protein>
<feature type="region of interest" description="Disordered" evidence="1">
    <location>
        <begin position="127"/>
        <end position="191"/>
    </location>
</feature>
<feature type="compositionally biased region" description="Pro residues" evidence="1">
    <location>
        <begin position="60"/>
        <end position="70"/>
    </location>
</feature>
<evidence type="ECO:0000313" key="3">
    <source>
        <dbReference type="EMBL" id="KAJ7306550.1"/>
    </source>
</evidence>
<dbReference type="EMBL" id="JAPFRF010000020">
    <property type="protein sequence ID" value="KAJ7306550.1"/>
    <property type="molecule type" value="Genomic_DNA"/>
</dbReference>
<proteinExistence type="predicted"/>
<feature type="region of interest" description="Disordered" evidence="1">
    <location>
        <begin position="1"/>
        <end position="92"/>
    </location>
</feature>
<dbReference type="CDD" id="cd17076">
    <property type="entry name" value="UBX_UBXN10"/>
    <property type="match status" value="1"/>
</dbReference>
<dbReference type="InterPro" id="IPR029071">
    <property type="entry name" value="Ubiquitin-like_domsf"/>
</dbReference>
<comment type="caution">
    <text evidence="3">The sequence shown here is derived from an EMBL/GenBank/DDBJ whole genome shotgun (WGS) entry which is preliminary data.</text>
</comment>
<dbReference type="Gene3D" id="3.10.20.90">
    <property type="entry name" value="Phosphatidylinositol 3-kinase Catalytic Subunit, Chain A, domain 1"/>
    <property type="match status" value="1"/>
</dbReference>
<reference evidence="3" key="1">
    <citation type="journal article" date="2023" name="DNA Res.">
        <title>Chromosome-level genome assembly of Phrynocephalus forsythii using third-generation DNA sequencing and Hi-C analysis.</title>
        <authorList>
            <person name="Qi Y."/>
            <person name="Zhao W."/>
            <person name="Zhao Y."/>
            <person name="Niu C."/>
            <person name="Cao S."/>
            <person name="Zhang Y."/>
        </authorList>
    </citation>
    <scope>NUCLEOTIDE SEQUENCE</scope>
    <source>
        <tissue evidence="3">Muscle</tissue>
    </source>
</reference>